<accession>A0A9P7N9M3</accession>
<protein>
    <recommendedName>
        <fullName evidence="4">Rab-GAP TBC domain-containing protein</fullName>
    </recommendedName>
</protein>
<dbReference type="SUPFAM" id="SSF47923">
    <property type="entry name" value="Ypt/Rab-GAP domain of gyp1p"/>
    <property type="match status" value="2"/>
</dbReference>
<dbReference type="OrthoDB" id="206700at2759"/>
<evidence type="ECO:0000256" key="2">
    <source>
        <dbReference type="SAM" id="MobiDB-lite"/>
    </source>
</evidence>
<keyword evidence="3" id="KW-0812">Transmembrane</keyword>
<dbReference type="Pfam" id="PF00566">
    <property type="entry name" value="RabGAP-TBC"/>
    <property type="match status" value="1"/>
</dbReference>
<dbReference type="AlphaFoldDB" id="A0A9P7N9M3"/>
<dbReference type="Proteomes" id="UP000748025">
    <property type="component" value="Unassembled WGS sequence"/>
</dbReference>
<dbReference type="InterPro" id="IPR035969">
    <property type="entry name" value="Rab-GAP_TBC_sf"/>
</dbReference>
<keyword evidence="6" id="KW-1185">Reference proteome</keyword>
<dbReference type="EMBL" id="SRPW01001246">
    <property type="protein sequence ID" value="KAG6004093.1"/>
    <property type="molecule type" value="Genomic_DNA"/>
</dbReference>
<feature type="transmembrane region" description="Helical" evidence="3">
    <location>
        <begin position="386"/>
        <end position="403"/>
    </location>
</feature>
<keyword evidence="3" id="KW-1133">Transmembrane helix</keyword>
<feature type="region of interest" description="Disordered" evidence="2">
    <location>
        <begin position="1"/>
        <end position="29"/>
    </location>
</feature>
<dbReference type="PANTHER" id="PTHR20913:SF7">
    <property type="entry name" value="RE60063P"/>
    <property type="match status" value="1"/>
</dbReference>
<gene>
    <name evidence="5" type="ORF">E4U43_000801</name>
</gene>
<keyword evidence="3" id="KW-0472">Membrane</keyword>
<dbReference type="GO" id="GO:0005096">
    <property type="term" value="F:GTPase activator activity"/>
    <property type="evidence" value="ECO:0007669"/>
    <property type="project" value="UniProtKB-KW"/>
</dbReference>
<dbReference type="InterPro" id="IPR000195">
    <property type="entry name" value="Rab-GAP-TBC_dom"/>
</dbReference>
<feature type="compositionally biased region" description="Basic and acidic residues" evidence="2">
    <location>
        <begin position="1"/>
        <end position="10"/>
    </location>
</feature>
<evidence type="ECO:0000313" key="6">
    <source>
        <dbReference type="Proteomes" id="UP000748025"/>
    </source>
</evidence>
<organism evidence="5 6">
    <name type="scientific">Claviceps pusilla</name>
    <dbReference type="NCBI Taxonomy" id="123648"/>
    <lineage>
        <taxon>Eukaryota</taxon>
        <taxon>Fungi</taxon>
        <taxon>Dikarya</taxon>
        <taxon>Ascomycota</taxon>
        <taxon>Pezizomycotina</taxon>
        <taxon>Sordariomycetes</taxon>
        <taxon>Hypocreomycetidae</taxon>
        <taxon>Hypocreales</taxon>
        <taxon>Clavicipitaceae</taxon>
        <taxon>Claviceps</taxon>
    </lineage>
</organism>
<dbReference type="GO" id="GO:0006888">
    <property type="term" value="P:endoplasmic reticulum to Golgi vesicle-mediated transport"/>
    <property type="evidence" value="ECO:0007669"/>
    <property type="project" value="TreeGrafter"/>
</dbReference>
<dbReference type="GO" id="GO:0005789">
    <property type="term" value="C:endoplasmic reticulum membrane"/>
    <property type="evidence" value="ECO:0007669"/>
    <property type="project" value="TreeGrafter"/>
</dbReference>
<reference evidence="5" key="1">
    <citation type="journal article" date="2020" name="bioRxiv">
        <title>Whole genome comparisons of ergot fungi reveals the divergence and evolution of species within the genus Claviceps are the result of varying mechanisms driving genome evolution and host range expansion.</title>
        <authorList>
            <person name="Wyka S.A."/>
            <person name="Mondo S.J."/>
            <person name="Liu M."/>
            <person name="Dettman J."/>
            <person name="Nalam V."/>
            <person name="Broders K.D."/>
        </authorList>
    </citation>
    <scope>NUCLEOTIDE SEQUENCE</scope>
    <source>
        <strain evidence="5">CCC 602</strain>
    </source>
</reference>
<dbReference type="InterPro" id="IPR045913">
    <property type="entry name" value="TBC20/Gyp8-like"/>
</dbReference>
<evidence type="ECO:0000256" key="3">
    <source>
        <dbReference type="SAM" id="Phobius"/>
    </source>
</evidence>
<dbReference type="Gene3D" id="1.10.8.1310">
    <property type="match status" value="1"/>
</dbReference>
<name>A0A9P7N9M3_9HYPO</name>
<dbReference type="SMART" id="SM00164">
    <property type="entry name" value="TBC"/>
    <property type="match status" value="1"/>
</dbReference>
<proteinExistence type="predicted"/>
<evidence type="ECO:0000256" key="1">
    <source>
        <dbReference type="ARBA" id="ARBA00022468"/>
    </source>
</evidence>
<sequence>MELQDRRSEVRAGSTSSDEDNPETADVADVAWRQKIDERLYEEKADAIREACKWRDVSRLRSLAETADGFLSDELRRLAWPVLMGLSSESHECSTGSNGGDDTDGDCSWEKLPQHRDEEQVQLDVDRSFVYYPTDKSEANMSKRKSDLSSLILEVLRRYPYLCYFQGYHDICQVFVLVLQPSSRASMVARLSVLRIRDFMLPSLEPTTAQLRLLPDLLARADPKLRQHIATIEPFYALAGTLTMYAHNIQAYRDIARLFDVFLAREPVFTIYVFAQIVINRRDEVLDINEPDMLQVVLSRVPPGMDLDTLITDAVHLFDCYPPHSLPHWRHISEYSSLKTARDIDTCANQSLDDGREYFEKQAKQLRWAELRHIVSAKLWRYRRPIRMLGAAAAVAVVAFYLRRNPSAVRYLLSFFR</sequence>
<dbReference type="Gene3D" id="1.10.472.80">
    <property type="entry name" value="Ypt/Rab-GAP domain of gyp1p, domain 3"/>
    <property type="match status" value="1"/>
</dbReference>
<evidence type="ECO:0000259" key="4">
    <source>
        <dbReference type="PROSITE" id="PS50086"/>
    </source>
</evidence>
<feature type="domain" description="Rab-GAP TBC" evidence="4">
    <location>
        <begin position="70"/>
        <end position="266"/>
    </location>
</feature>
<comment type="caution">
    <text evidence="5">The sequence shown here is derived from an EMBL/GenBank/DDBJ whole genome shotgun (WGS) entry which is preliminary data.</text>
</comment>
<dbReference type="PROSITE" id="PS50086">
    <property type="entry name" value="TBC_RABGAP"/>
    <property type="match status" value="1"/>
</dbReference>
<dbReference type="PANTHER" id="PTHR20913">
    <property type="entry name" value="TBC1 DOMAIN FAMILY MEMBER 20/GTPASE"/>
    <property type="match status" value="1"/>
</dbReference>
<keyword evidence="1" id="KW-0343">GTPase activation</keyword>
<evidence type="ECO:0000313" key="5">
    <source>
        <dbReference type="EMBL" id="KAG6004093.1"/>
    </source>
</evidence>